<evidence type="ECO:0000256" key="2">
    <source>
        <dbReference type="ARBA" id="ARBA00022438"/>
    </source>
</evidence>
<dbReference type="EMBL" id="FNHE01000001">
    <property type="protein sequence ID" value="SDL64331.1"/>
    <property type="molecule type" value="Genomic_DNA"/>
</dbReference>
<evidence type="ECO:0000256" key="3">
    <source>
        <dbReference type="ARBA" id="ARBA00022670"/>
    </source>
</evidence>
<comment type="similarity">
    <text evidence="6">Belongs to the peptidase M24A family. Methionine aminopeptidase type 1 subfamily.</text>
</comment>
<feature type="binding site" evidence="6">
    <location>
        <position position="125"/>
    </location>
    <ligand>
        <name>a divalent metal cation</name>
        <dbReference type="ChEBI" id="CHEBI:60240"/>
        <label>1</label>
    </ligand>
</feature>
<evidence type="ECO:0000256" key="4">
    <source>
        <dbReference type="ARBA" id="ARBA00022723"/>
    </source>
</evidence>
<dbReference type="GO" id="GO:0070006">
    <property type="term" value="F:metalloaminopeptidase activity"/>
    <property type="evidence" value="ECO:0007669"/>
    <property type="project" value="UniProtKB-UniRule"/>
</dbReference>
<keyword evidence="3 6" id="KW-0645">Protease</keyword>
<sequence>MTAAGILGRIPLLAKWSGRMIQIKTPHEIELMRGAGLVVAGAIAAVRAAVRPGVTTGELDAIAEDHIRSAGAVPSFLGYHGFTGSICASINDEIVHGIPDRSRTLAEGDNISIDCGAILHGWHGDSAVTVTVGPPSAEDAALIDVTERSMWAGLAKALAGGRLTDISHAVEESITAERHPYGIVDHYGGHGIGTEMHQDPHVLNYGRAGRGPRLVPGLALAIEPMVTVGDPTTVELEDGWTVVTKDGSRAAHFEHTVAITPEGPWVLTAEDGGVAGLAPFGITPRT</sequence>
<comment type="cofactor">
    <cofactor evidence="6">
        <name>Co(2+)</name>
        <dbReference type="ChEBI" id="CHEBI:48828"/>
    </cofactor>
    <cofactor evidence="6">
        <name>Zn(2+)</name>
        <dbReference type="ChEBI" id="CHEBI:29105"/>
    </cofactor>
    <cofactor evidence="6">
        <name>Mn(2+)</name>
        <dbReference type="ChEBI" id="CHEBI:29035"/>
    </cofactor>
    <cofactor evidence="6">
        <name>Fe(2+)</name>
        <dbReference type="ChEBI" id="CHEBI:29033"/>
    </cofactor>
    <text evidence="6">Binds 2 divalent metal cations per subunit. Has a high-affinity and a low affinity metal-binding site. The true nature of the physiological cofactor is under debate. The enzyme is active with cobalt, zinc, manganese or divalent iron ions. Most likely, methionine aminopeptidases function as mononuclear Fe(2+)-metalloproteases under physiological conditions, and the catalytically relevant metal-binding site has been assigned to the histidine-containing high-affinity site.</text>
</comment>
<evidence type="ECO:0000256" key="6">
    <source>
        <dbReference type="HAMAP-Rule" id="MF_01974"/>
    </source>
</evidence>
<evidence type="ECO:0000256" key="5">
    <source>
        <dbReference type="ARBA" id="ARBA00022801"/>
    </source>
</evidence>
<gene>
    <name evidence="6" type="primary">map</name>
    <name evidence="9" type="ORF">SAMN05660642_00548</name>
</gene>
<feature type="binding site" evidence="6">
    <location>
        <position position="254"/>
    </location>
    <ligand>
        <name>a divalent metal cation</name>
        <dbReference type="ChEBI" id="CHEBI:60240"/>
        <label>2</label>
        <note>catalytic</note>
    </ligand>
</feature>
<protein>
    <recommendedName>
        <fullName evidence="6 7">Methionine aminopeptidase</fullName>
        <shortName evidence="6">MAP</shortName>
        <shortName evidence="6">MetAP</shortName>
        <ecNumber evidence="6 7">3.4.11.18</ecNumber>
    </recommendedName>
    <alternativeName>
        <fullName evidence="6">Peptidase M</fullName>
    </alternativeName>
</protein>
<dbReference type="PANTHER" id="PTHR43330:SF27">
    <property type="entry name" value="METHIONINE AMINOPEPTIDASE"/>
    <property type="match status" value="1"/>
</dbReference>
<dbReference type="InterPro" id="IPR036005">
    <property type="entry name" value="Creatinase/aminopeptidase-like"/>
</dbReference>
<dbReference type="AlphaFoldDB" id="A0A1G9LRF5"/>
<comment type="subunit">
    <text evidence="6">Monomer.</text>
</comment>
<feature type="binding site" evidence="6">
    <location>
        <position position="96"/>
    </location>
    <ligand>
        <name>substrate</name>
    </ligand>
</feature>
<accession>A0A1G9LRF5</accession>
<dbReference type="GO" id="GO:0006508">
    <property type="term" value="P:proteolysis"/>
    <property type="evidence" value="ECO:0007669"/>
    <property type="project" value="UniProtKB-KW"/>
</dbReference>
<dbReference type="NCBIfam" id="TIGR00500">
    <property type="entry name" value="met_pdase_I"/>
    <property type="match status" value="1"/>
</dbReference>
<name>A0A1G9LRF5_9ACTN</name>
<dbReference type="STRING" id="1137991.SAMN05660642_00548"/>
<comment type="catalytic activity">
    <reaction evidence="6 7">
        <text>Release of N-terminal amino acids, preferentially methionine, from peptides and arylamides.</text>
        <dbReference type="EC" id="3.4.11.18"/>
    </reaction>
</comment>
<feature type="binding site" evidence="6">
    <location>
        <position position="190"/>
    </location>
    <ligand>
        <name>a divalent metal cation</name>
        <dbReference type="ChEBI" id="CHEBI:60240"/>
        <label>2</label>
        <note>catalytic</note>
    </ligand>
</feature>
<keyword evidence="2 6" id="KW-0031">Aminopeptidase</keyword>
<dbReference type="PRINTS" id="PR00599">
    <property type="entry name" value="MAPEPTIDASE"/>
</dbReference>
<dbReference type="Pfam" id="PF00557">
    <property type="entry name" value="Peptidase_M24"/>
    <property type="match status" value="1"/>
</dbReference>
<dbReference type="CDD" id="cd01086">
    <property type="entry name" value="MetAP1"/>
    <property type="match status" value="1"/>
</dbReference>
<keyword evidence="10" id="KW-1185">Reference proteome</keyword>
<dbReference type="PANTHER" id="PTHR43330">
    <property type="entry name" value="METHIONINE AMINOPEPTIDASE"/>
    <property type="match status" value="1"/>
</dbReference>
<feature type="binding site" evidence="6">
    <location>
        <position position="114"/>
    </location>
    <ligand>
        <name>a divalent metal cation</name>
        <dbReference type="ChEBI" id="CHEBI:60240"/>
        <label>1</label>
    </ligand>
</feature>
<dbReference type="GO" id="GO:0004239">
    <property type="term" value="F:initiator methionyl aminopeptidase activity"/>
    <property type="evidence" value="ECO:0007669"/>
    <property type="project" value="UniProtKB-UniRule"/>
</dbReference>
<dbReference type="GO" id="GO:0046872">
    <property type="term" value="F:metal ion binding"/>
    <property type="evidence" value="ECO:0007669"/>
    <property type="project" value="UniProtKB-UniRule"/>
</dbReference>
<dbReference type="InterPro" id="IPR001714">
    <property type="entry name" value="Pept_M24_MAP"/>
</dbReference>
<dbReference type="PROSITE" id="PS00680">
    <property type="entry name" value="MAP_1"/>
    <property type="match status" value="1"/>
</dbReference>
<evidence type="ECO:0000256" key="7">
    <source>
        <dbReference type="RuleBase" id="RU003653"/>
    </source>
</evidence>
<evidence type="ECO:0000256" key="1">
    <source>
        <dbReference type="ARBA" id="ARBA00002521"/>
    </source>
</evidence>
<dbReference type="HAMAP" id="MF_01974">
    <property type="entry name" value="MetAP_1"/>
    <property type="match status" value="1"/>
</dbReference>
<dbReference type="InterPro" id="IPR002467">
    <property type="entry name" value="Pept_M24A_MAP1"/>
</dbReference>
<comment type="function">
    <text evidence="1 6">Removes the N-terminal methionine from nascent proteins. The N-terminal methionine is often cleaved when the second residue in the primary sequence is small and uncharged (Met-Ala-, Cys, Gly, Pro, Ser, Thr, or Val). Requires deformylation of the N(alpha)-formylated initiator methionine before it can be hydrolyzed.</text>
</comment>
<reference evidence="10" key="1">
    <citation type="submission" date="2016-10" db="EMBL/GenBank/DDBJ databases">
        <authorList>
            <person name="Varghese N."/>
            <person name="Submissions S."/>
        </authorList>
    </citation>
    <scope>NUCLEOTIDE SEQUENCE [LARGE SCALE GENOMIC DNA]</scope>
    <source>
        <strain evidence="10">DSM 45419</strain>
    </source>
</reference>
<evidence type="ECO:0000313" key="10">
    <source>
        <dbReference type="Proteomes" id="UP000198680"/>
    </source>
</evidence>
<dbReference type="SUPFAM" id="SSF55920">
    <property type="entry name" value="Creatinase/aminopeptidase"/>
    <property type="match status" value="1"/>
</dbReference>
<feature type="domain" description="Peptidase M24" evidence="8">
    <location>
        <begin position="30"/>
        <end position="260"/>
    </location>
</feature>
<feature type="binding site" evidence="6">
    <location>
        <position position="125"/>
    </location>
    <ligand>
        <name>a divalent metal cation</name>
        <dbReference type="ChEBI" id="CHEBI:60240"/>
        <label>2</label>
        <note>catalytic</note>
    </ligand>
</feature>
<keyword evidence="5 6" id="KW-0378">Hydrolase</keyword>
<organism evidence="9 10">
    <name type="scientific">Geodermatophilus siccatus</name>
    <dbReference type="NCBI Taxonomy" id="1137991"/>
    <lineage>
        <taxon>Bacteria</taxon>
        <taxon>Bacillati</taxon>
        <taxon>Actinomycetota</taxon>
        <taxon>Actinomycetes</taxon>
        <taxon>Geodermatophilales</taxon>
        <taxon>Geodermatophilaceae</taxon>
        <taxon>Geodermatophilus</taxon>
    </lineage>
</organism>
<dbReference type="Gene3D" id="3.90.230.10">
    <property type="entry name" value="Creatinase/methionine aminopeptidase superfamily"/>
    <property type="match status" value="1"/>
</dbReference>
<proteinExistence type="inferred from homology"/>
<feature type="binding site" evidence="6">
    <location>
        <position position="223"/>
    </location>
    <ligand>
        <name>a divalent metal cation</name>
        <dbReference type="ChEBI" id="CHEBI:60240"/>
        <label>2</label>
        <note>catalytic</note>
    </ligand>
</feature>
<dbReference type="GO" id="GO:0005829">
    <property type="term" value="C:cytosol"/>
    <property type="evidence" value="ECO:0007669"/>
    <property type="project" value="TreeGrafter"/>
</dbReference>
<dbReference type="EC" id="3.4.11.18" evidence="6 7"/>
<dbReference type="Proteomes" id="UP000198680">
    <property type="component" value="Unassembled WGS sequence"/>
</dbReference>
<dbReference type="InterPro" id="IPR000994">
    <property type="entry name" value="Pept_M24"/>
</dbReference>
<keyword evidence="4 6" id="KW-0479">Metal-binding</keyword>
<evidence type="ECO:0000313" key="9">
    <source>
        <dbReference type="EMBL" id="SDL64331.1"/>
    </source>
</evidence>
<dbReference type="RefSeq" id="WP_245699974.1">
    <property type="nucleotide sequence ID" value="NZ_FNHE01000001.1"/>
</dbReference>
<feature type="binding site" evidence="6">
    <location>
        <position position="254"/>
    </location>
    <ligand>
        <name>a divalent metal cation</name>
        <dbReference type="ChEBI" id="CHEBI:60240"/>
        <label>1</label>
    </ligand>
</feature>
<evidence type="ECO:0000259" key="8">
    <source>
        <dbReference type="Pfam" id="PF00557"/>
    </source>
</evidence>
<feature type="binding site" evidence="6">
    <location>
        <position position="197"/>
    </location>
    <ligand>
        <name>substrate</name>
    </ligand>
</feature>